<reference evidence="1 2" key="1">
    <citation type="journal article" date="2013" name="Nat. Commun.">
        <title>The evolution and pathogenic mechanisms of the rice sheath blight pathogen.</title>
        <authorList>
            <person name="Zheng A."/>
            <person name="Lin R."/>
            <person name="Xu L."/>
            <person name="Qin P."/>
            <person name="Tang C."/>
            <person name="Ai P."/>
            <person name="Zhang D."/>
            <person name="Liu Y."/>
            <person name="Sun Z."/>
            <person name="Feng H."/>
            <person name="Wang Y."/>
            <person name="Chen Y."/>
            <person name="Liang X."/>
            <person name="Fu R."/>
            <person name="Li Q."/>
            <person name="Zhang J."/>
            <person name="Yu X."/>
            <person name="Xie Z."/>
            <person name="Ding L."/>
            <person name="Guan P."/>
            <person name="Tang J."/>
            <person name="Liang Y."/>
            <person name="Wang S."/>
            <person name="Deng Q."/>
            <person name="Li S."/>
            <person name="Zhu J."/>
            <person name="Wang L."/>
            <person name="Liu H."/>
            <person name="Li P."/>
        </authorList>
    </citation>
    <scope>NUCLEOTIDE SEQUENCE [LARGE SCALE GENOMIC DNA]</scope>
    <source>
        <strain evidence="2">AG-1 IA</strain>
    </source>
</reference>
<dbReference type="HOGENOM" id="CLU_2559884_0_0_1"/>
<organism evidence="1 2">
    <name type="scientific">Thanatephorus cucumeris (strain AG1-IA)</name>
    <name type="common">Rice sheath blight fungus</name>
    <name type="synonym">Rhizoctonia solani</name>
    <dbReference type="NCBI Taxonomy" id="983506"/>
    <lineage>
        <taxon>Eukaryota</taxon>
        <taxon>Fungi</taxon>
        <taxon>Dikarya</taxon>
        <taxon>Basidiomycota</taxon>
        <taxon>Agaricomycotina</taxon>
        <taxon>Agaricomycetes</taxon>
        <taxon>Cantharellales</taxon>
        <taxon>Ceratobasidiaceae</taxon>
        <taxon>Rhizoctonia</taxon>
        <taxon>Rhizoctonia solani AG-1</taxon>
    </lineage>
</organism>
<protein>
    <submittedName>
        <fullName evidence="1">Uncharacterized protein</fullName>
    </submittedName>
</protein>
<evidence type="ECO:0000313" key="2">
    <source>
        <dbReference type="Proteomes" id="UP000011668"/>
    </source>
</evidence>
<comment type="caution">
    <text evidence="1">The sequence shown here is derived from an EMBL/GenBank/DDBJ whole genome shotgun (WGS) entry which is preliminary data.</text>
</comment>
<dbReference type="EMBL" id="AFRT01000667">
    <property type="protein sequence ID" value="ELU42976.1"/>
    <property type="molecule type" value="Genomic_DNA"/>
</dbReference>
<sequence length="82" mass="9170">MASSALDQVSHVMPPRTAAHFSQLLPAELWWPKKNGHGGIRPQGRRFFRRKNLYMWGAGKSPAIISTIICLQLSHIYPSCGP</sequence>
<gene>
    <name evidence="1" type="ORF">AG1IA_02993</name>
</gene>
<keyword evidence="2" id="KW-1185">Reference proteome</keyword>
<proteinExistence type="predicted"/>
<name>L8WY17_THACA</name>
<accession>L8WY17</accession>
<dbReference type="Proteomes" id="UP000011668">
    <property type="component" value="Unassembled WGS sequence"/>
</dbReference>
<dbReference type="AlphaFoldDB" id="L8WY17"/>
<evidence type="ECO:0000313" key="1">
    <source>
        <dbReference type="EMBL" id="ELU42976.1"/>
    </source>
</evidence>